<keyword evidence="2" id="KW-1185">Reference proteome</keyword>
<gene>
    <name evidence="1" type="ORF">U14_02486</name>
</gene>
<reference evidence="1" key="1">
    <citation type="journal article" date="2015" name="PeerJ">
        <title>First genomic representation of candidate bacterial phylum KSB3 points to enhanced environmental sensing as a trigger of wastewater bulking.</title>
        <authorList>
            <person name="Sekiguchi Y."/>
            <person name="Ohashi A."/>
            <person name="Parks D.H."/>
            <person name="Yamauchi T."/>
            <person name="Tyson G.W."/>
            <person name="Hugenholtz P."/>
        </authorList>
    </citation>
    <scope>NUCLEOTIDE SEQUENCE [LARGE SCALE GENOMIC DNA]</scope>
</reference>
<sequence>MTPDIQKLPENVRTFWETKEREFNERLLKFSYSTWIEPIRLPYPEKSGLCYLMERHLCFEDFPKAGFFLFNKPETYTKTSFRIPIAEICSVELLRLSEFETKFFGRSYSRGWLAGLFPFLHPEPLVLVLGVRDNANQVAYTVFRDLDDPEAWCSLLHQSSMNQ</sequence>
<protein>
    <submittedName>
        <fullName evidence="1">Uncharacterized protein</fullName>
    </submittedName>
</protein>
<dbReference type="AlphaFoldDB" id="A0A081BLH7"/>
<organism evidence="1">
    <name type="scientific">Candidatus Moduliflexus flocculans</name>
    <dbReference type="NCBI Taxonomy" id="1499966"/>
    <lineage>
        <taxon>Bacteria</taxon>
        <taxon>Candidatus Moduliflexota</taxon>
        <taxon>Candidatus Moduliflexia</taxon>
        <taxon>Candidatus Moduliflexales</taxon>
        <taxon>Candidatus Moduliflexaceae</taxon>
    </lineage>
</organism>
<dbReference type="HOGENOM" id="CLU_1623893_0_0_0"/>
<evidence type="ECO:0000313" key="1">
    <source>
        <dbReference type="EMBL" id="GAK51243.1"/>
    </source>
</evidence>
<dbReference type="EMBL" id="DF820457">
    <property type="protein sequence ID" value="GAK51243.1"/>
    <property type="molecule type" value="Genomic_DNA"/>
</dbReference>
<name>A0A081BLH7_9BACT</name>
<accession>A0A081BLH7</accession>
<proteinExistence type="predicted"/>
<evidence type="ECO:0000313" key="2">
    <source>
        <dbReference type="Proteomes" id="UP000030700"/>
    </source>
</evidence>
<dbReference type="Proteomes" id="UP000030700">
    <property type="component" value="Unassembled WGS sequence"/>
</dbReference>